<gene>
    <name evidence="3" type="ORF">FA707_08705</name>
</gene>
<evidence type="ECO:0000313" key="3">
    <source>
        <dbReference type="EMBL" id="QCI87039.1"/>
    </source>
</evidence>
<dbReference type="Gene3D" id="3.40.50.720">
    <property type="entry name" value="NAD(P)-binding Rossmann-like Domain"/>
    <property type="match status" value="1"/>
</dbReference>
<evidence type="ECO:0000256" key="1">
    <source>
        <dbReference type="ARBA" id="ARBA00007637"/>
    </source>
</evidence>
<keyword evidence="4" id="KW-1185">Reference proteome</keyword>
<name>A0A4D7CS97_9ENTE</name>
<dbReference type="EMBL" id="CP039712">
    <property type="protein sequence ID" value="QCI87039.1"/>
    <property type="molecule type" value="Genomic_DNA"/>
</dbReference>
<sequence length="318" mass="35046">MHYLVTGGAGFIGSNLSNKLLKKGHEVTVIDDLSMGKKENLVASANLTFIEGSVTDQSLMKGLISSNKFDYIFHLAAVASVADSVERPVETHEVNYSSALNLLELVRVYQPTINRIVFASSAAVYGDDPVLPKTENSIINPLTPYAVDKYAAERTLLNAEKLFGIKTSATRFFNVYGPNQNPSSPYSGVISILLDRVIKTKNGEKVMFTLFGDGEQTRDFVFVEDVLDALLLVAESEETIGEVYNVGTAINTNLNTVISTLNEILNVKLDVIYQEARKGDIKDSYASIDKLKQLGYEPKFNIKQGLEKLVAHEMKNNH</sequence>
<protein>
    <submittedName>
        <fullName evidence="3">NAD-dependent epimerase/dehydratase family protein</fullName>
    </submittedName>
</protein>
<dbReference type="InterPro" id="IPR036291">
    <property type="entry name" value="NAD(P)-bd_dom_sf"/>
</dbReference>
<dbReference type="SUPFAM" id="SSF51735">
    <property type="entry name" value="NAD(P)-binding Rossmann-fold domains"/>
    <property type="match status" value="1"/>
</dbReference>
<organism evidence="3 4">
    <name type="scientific">Vagococcus zengguangii</name>
    <dbReference type="NCBI Taxonomy" id="2571750"/>
    <lineage>
        <taxon>Bacteria</taxon>
        <taxon>Bacillati</taxon>
        <taxon>Bacillota</taxon>
        <taxon>Bacilli</taxon>
        <taxon>Lactobacillales</taxon>
        <taxon>Enterococcaceae</taxon>
        <taxon>Vagococcus</taxon>
    </lineage>
</organism>
<proteinExistence type="inferred from homology"/>
<dbReference type="InterPro" id="IPR001509">
    <property type="entry name" value="Epimerase_deHydtase"/>
</dbReference>
<dbReference type="KEGG" id="vao:FA707_08705"/>
<evidence type="ECO:0000313" key="4">
    <source>
        <dbReference type="Proteomes" id="UP000298615"/>
    </source>
</evidence>
<evidence type="ECO:0000259" key="2">
    <source>
        <dbReference type="Pfam" id="PF01370"/>
    </source>
</evidence>
<reference evidence="3 4" key="1">
    <citation type="submission" date="2019-04" db="EMBL/GenBank/DDBJ databases">
        <title>Vagococcus sp. nov., isolated from faeces of yaks (Bos grunniens).</title>
        <authorList>
            <person name="Ge Y."/>
        </authorList>
    </citation>
    <scope>NUCLEOTIDE SEQUENCE [LARGE SCALE GENOMIC DNA]</scope>
    <source>
        <strain evidence="3 4">MN-17</strain>
    </source>
</reference>
<dbReference type="Proteomes" id="UP000298615">
    <property type="component" value="Chromosome"/>
</dbReference>
<dbReference type="RefSeq" id="WP_136953861.1">
    <property type="nucleotide sequence ID" value="NZ_CP039712.1"/>
</dbReference>
<accession>A0A4D7CS97</accession>
<comment type="similarity">
    <text evidence="1">Belongs to the NAD(P)-dependent epimerase/dehydratase family.</text>
</comment>
<dbReference type="PANTHER" id="PTHR43000">
    <property type="entry name" value="DTDP-D-GLUCOSE 4,6-DEHYDRATASE-RELATED"/>
    <property type="match status" value="1"/>
</dbReference>
<dbReference type="AlphaFoldDB" id="A0A4D7CS97"/>
<feature type="domain" description="NAD-dependent epimerase/dehydratase" evidence="2">
    <location>
        <begin position="4"/>
        <end position="247"/>
    </location>
</feature>
<dbReference type="Pfam" id="PF01370">
    <property type="entry name" value="Epimerase"/>
    <property type="match status" value="1"/>
</dbReference>